<evidence type="ECO:0000256" key="1">
    <source>
        <dbReference type="SAM" id="MobiDB-lite"/>
    </source>
</evidence>
<comment type="caution">
    <text evidence="3">The sequence shown here is derived from an EMBL/GenBank/DDBJ whole genome shotgun (WGS) entry which is preliminary data.</text>
</comment>
<feature type="chain" id="PRO_5003608802" evidence="2">
    <location>
        <begin position="20"/>
        <end position="460"/>
    </location>
</feature>
<name>H7EMZ9_9SPIR</name>
<keyword evidence="2" id="KW-0732">Signal</keyword>
<evidence type="ECO:0000313" key="4">
    <source>
        <dbReference type="Proteomes" id="UP000003571"/>
    </source>
</evidence>
<evidence type="ECO:0000313" key="3">
    <source>
        <dbReference type="EMBL" id="EIC01063.1"/>
    </source>
</evidence>
<proteinExistence type="predicted"/>
<dbReference type="RefSeq" id="WP_002705806.1">
    <property type="nucleotide sequence ID" value="NZ_AGRW01000052.1"/>
</dbReference>
<evidence type="ECO:0000256" key="2">
    <source>
        <dbReference type="SAM" id="SignalP"/>
    </source>
</evidence>
<feature type="region of interest" description="Disordered" evidence="1">
    <location>
        <begin position="50"/>
        <end position="73"/>
    </location>
</feature>
<sequence>MKKILFIFASVLLLSPLFSQENPDVSVESVESAGAVESVESVGAVESEAVESAGAVDENGAEKKNPEPVSVNKEEGTSVSVYGDLYFTGYISESHRGVSMKNGNQDDSLVGIKAKLDEHTGAVARFKFTAAANAGSGDTTVDFKDAYVYSDVLGECGIDVASLVLKVGYKSWNSDYFCPSAMTIDDTYIQNDKTKDRLSFRVDAGCRDEKFPVTLSFASDLDFGSALNDTANNNAGQTFWAQISEKKQPVLGFVDIDWNFYLCRYFNELNSDSTAVDYDHFIQHMGATMGIDVLVIPNLFGRKVSVRPGFAWEYTRTVTESDNEATSWDFQAGLKASVEKIASLALMYFRDGENPVYDKGNYNPARYFAFQTSFDMLEKFSAYYGMAYQFNETVINAAPSSASDRTSFEFGASFIPLPKVCFTLGWQRGEWGINAPVTNLKDELGALSKGQIFLQTRFSF</sequence>
<feature type="compositionally biased region" description="Basic and acidic residues" evidence="1">
    <location>
        <begin position="60"/>
        <end position="73"/>
    </location>
</feature>
<dbReference type="PATRIC" id="fig|907348.3.peg.2308"/>
<protein>
    <submittedName>
        <fullName evidence="3">Uncharacterized protein</fullName>
    </submittedName>
</protein>
<gene>
    <name evidence="3" type="ORF">TresaDRAFT_0888</name>
</gene>
<dbReference type="EMBL" id="AGRW01000052">
    <property type="protein sequence ID" value="EIC01063.1"/>
    <property type="molecule type" value="Genomic_DNA"/>
</dbReference>
<dbReference type="AlphaFoldDB" id="H7EMZ9"/>
<keyword evidence="4" id="KW-1185">Reference proteome</keyword>
<dbReference type="Proteomes" id="UP000003571">
    <property type="component" value="Unassembled WGS sequence"/>
</dbReference>
<reference evidence="3 4" key="1">
    <citation type="submission" date="2011-09" db="EMBL/GenBank/DDBJ databases">
        <title>The draft genome of Treponema saccharophilum DSM 2985.</title>
        <authorList>
            <consortium name="US DOE Joint Genome Institute (JGI-PGF)"/>
            <person name="Lucas S."/>
            <person name="Copeland A."/>
            <person name="Lapidus A."/>
            <person name="Glavina del Rio T."/>
            <person name="Dalin E."/>
            <person name="Tice H."/>
            <person name="Bruce D."/>
            <person name="Goodwin L."/>
            <person name="Pitluck S."/>
            <person name="Peters L."/>
            <person name="Kyrpides N."/>
            <person name="Mavromatis K."/>
            <person name="Ivanova N."/>
            <person name="Markowitz V."/>
            <person name="Cheng J.-F."/>
            <person name="Hugenholtz P."/>
            <person name="Woyke T."/>
            <person name="Wu D."/>
            <person name="Gronow S."/>
            <person name="Wellnitz S."/>
            <person name="Brambilla E."/>
            <person name="Klenk H.-P."/>
            <person name="Eisen J.A."/>
        </authorList>
    </citation>
    <scope>NUCLEOTIDE SEQUENCE [LARGE SCALE GENOMIC DNA]</scope>
    <source>
        <strain evidence="3 4">DSM 2985</strain>
    </source>
</reference>
<accession>H7EMZ9</accession>
<feature type="signal peptide" evidence="2">
    <location>
        <begin position="1"/>
        <end position="19"/>
    </location>
</feature>
<dbReference type="STRING" id="907348.TresaDRAFT_0888"/>
<organism evidence="3 4">
    <name type="scientific">Treponema saccharophilum DSM 2985</name>
    <dbReference type="NCBI Taxonomy" id="907348"/>
    <lineage>
        <taxon>Bacteria</taxon>
        <taxon>Pseudomonadati</taxon>
        <taxon>Spirochaetota</taxon>
        <taxon>Spirochaetia</taxon>
        <taxon>Spirochaetales</taxon>
        <taxon>Treponemataceae</taxon>
        <taxon>Treponema</taxon>
    </lineage>
</organism>